<sequence>MKKILIVFALLITLLLLNSTFATEVDESIYFDAKSSSLGFTFVTLDSEGETYFFNPATLSLKKFSYFSLTFDNLTDNPNLKLSYFYPSTTIYSITADLILDKNTKEYSLKNIRGAIAFPLTSYIYLGTSAMYLEEENLIKGDIGLMIKIGDFLRTGIVGEGFTIEKISDQVYKITLALRYNIGLSFSLFNNSTNIYLDLIDVENFSNTKDWSLIRFGIEQKLGNILVIRIGSKGDITNLANYTFGLGINLNRFSLSISAFSENIENSDTSLENIKLKYKLTGTLRF</sequence>
<keyword evidence="2" id="KW-1185">Reference proteome</keyword>
<reference evidence="2" key="1">
    <citation type="journal article" date="2016" name="Front. Microbiol.">
        <title>The complete genome sequence of hyperthermophile Dictyoglomus turgidum DSM 6724 reveals a specialized carbohydrate fermentor.</title>
        <authorList>
            <person name="Brumm P.J."/>
            <person name="Gowda K."/>
            <person name="Robb F.T."/>
            <person name="Mead D.A."/>
        </authorList>
    </citation>
    <scope>NUCLEOTIDE SEQUENCE [LARGE SCALE GENOMIC DNA]</scope>
    <source>
        <strain evidence="2">DSM 6724 / Z-1310</strain>
    </source>
</reference>
<dbReference type="InParanoid" id="B8DYJ3"/>
<proteinExistence type="predicted"/>
<dbReference type="Proteomes" id="UP000007719">
    <property type="component" value="Chromosome"/>
</dbReference>
<dbReference type="EMBL" id="CP001251">
    <property type="protein sequence ID" value="ACK41375.1"/>
    <property type="molecule type" value="Genomic_DNA"/>
</dbReference>
<accession>B8DYJ3</accession>
<organism evidence="1 2">
    <name type="scientific">Dictyoglomus turgidum (strain DSM 6724 / Z-1310)</name>
    <dbReference type="NCBI Taxonomy" id="515635"/>
    <lineage>
        <taxon>Bacteria</taxon>
        <taxon>Pseudomonadati</taxon>
        <taxon>Dictyoglomota</taxon>
        <taxon>Dictyoglomia</taxon>
        <taxon>Dictyoglomales</taxon>
        <taxon>Dictyoglomaceae</taxon>
        <taxon>Dictyoglomus</taxon>
    </lineage>
</organism>
<gene>
    <name evidence="1" type="ordered locus">Dtur_0037</name>
</gene>
<dbReference type="KEGG" id="dtu:Dtur_0037"/>
<dbReference type="RefSeq" id="WP_012582461.1">
    <property type="nucleotide sequence ID" value="NC_011661.1"/>
</dbReference>
<evidence type="ECO:0000313" key="1">
    <source>
        <dbReference type="EMBL" id="ACK41375.1"/>
    </source>
</evidence>
<dbReference type="Gene3D" id="2.40.160.60">
    <property type="entry name" value="Outer membrane protein transport protein (OMPP1/FadL/TodX)"/>
    <property type="match status" value="1"/>
</dbReference>
<evidence type="ECO:0000313" key="2">
    <source>
        <dbReference type="Proteomes" id="UP000007719"/>
    </source>
</evidence>
<dbReference type="OrthoDB" id="9813658at2"/>
<dbReference type="AlphaFoldDB" id="B8DYJ3"/>
<dbReference type="HOGENOM" id="CLU_975678_0_0_0"/>
<dbReference type="EnsemblBacteria" id="ACK41375">
    <property type="protein sequence ID" value="ACK41375"/>
    <property type="gene ID" value="Dtur_0037"/>
</dbReference>
<name>B8DYJ3_DICTD</name>
<protein>
    <submittedName>
        <fullName evidence="1">Uncharacterized protein</fullName>
    </submittedName>
</protein>